<evidence type="ECO:0000259" key="9">
    <source>
        <dbReference type="Pfam" id="PF13614"/>
    </source>
</evidence>
<feature type="domain" description="AAA" evidence="9">
    <location>
        <begin position="42"/>
        <end position="171"/>
    </location>
</feature>
<protein>
    <recommendedName>
        <fullName evidence="2">non-specific protein-tyrosine kinase</fullName>
        <ecNumber evidence="2">2.7.10.2</ecNumber>
    </recommendedName>
</protein>
<dbReference type="GO" id="GO:0005524">
    <property type="term" value="F:ATP binding"/>
    <property type="evidence" value="ECO:0007669"/>
    <property type="project" value="UniProtKB-KW"/>
</dbReference>
<evidence type="ECO:0000313" key="11">
    <source>
        <dbReference type="Proteomes" id="UP000535838"/>
    </source>
</evidence>
<dbReference type="RefSeq" id="WP_185120373.1">
    <property type="nucleotide sequence ID" value="NZ_JACJVQ010000011.1"/>
</dbReference>
<evidence type="ECO:0000256" key="1">
    <source>
        <dbReference type="ARBA" id="ARBA00007316"/>
    </source>
</evidence>
<evidence type="ECO:0000256" key="2">
    <source>
        <dbReference type="ARBA" id="ARBA00011903"/>
    </source>
</evidence>
<dbReference type="Gene3D" id="3.40.50.300">
    <property type="entry name" value="P-loop containing nucleotide triphosphate hydrolases"/>
    <property type="match status" value="1"/>
</dbReference>
<dbReference type="InterPro" id="IPR005702">
    <property type="entry name" value="Wzc-like_C"/>
</dbReference>
<name>A0A841SVY1_9BACL</name>
<keyword evidence="4" id="KW-0547">Nucleotide-binding</keyword>
<comment type="caution">
    <text evidence="10">The sequence shown here is derived from an EMBL/GenBank/DDBJ whole genome shotgun (WGS) entry which is preliminary data.</text>
</comment>
<dbReference type="PANTHER" id="PTHR32309:SF13">
    <property type="entry name" value="FERRIC ENTEROBACTIN TRANSPORT PROTEIN FEPE"/>
    <property type="match status" value="1"/>
</dbReference>
<accession>A0A841SVY1</accession>
<dbReference type="InterPro" id="IPR050445">
    <property type="entry name" value="Bact_polysacc_biosynth/exp"/>
</dbReference>
<keyword evidence="11" id="KW-1185">Reference proteome</keyword>
<evidence type="ECO:0000256" key="6">
    <source>
        <dbReference type="ARBA" id="ARBA00022840"/>
    </source>
</evidence>
<keyword evidence="7" id="KW-0829">Tyrosine-protein kinase</keyword>
<dbReference type="EC" id="2.7.10.2" evidence="2"/>
<evidence type="ECO:0000256" key="5">
    <source>
        <dbReference type="ARBA" id="ARBA00022777"/>
    </source>
</evidence>
<dbReference type="InterPro" id="IPR027417">
    <property type="entry name" value="P-loop_NTPase"/>
</dbReference>
<keyword evidence="3" id="KW-0808">Transferase</keyword>
<evidence type="ECO:0000256" key="3">
    <source>
        <dbReference type="ARBA" id="ARBA00022679"/>
    </source>
</evidence>
<comment type="catalytic activity">
    <reaction evidence="8">
        <text>L-tyrosyl-[protein] + ATP = O-phospho-L-tyrosyl-[protein] + ADP + H(+)</text>
        <dbReference type="Rhea" id="RHEA:10596"/>
        <dbReference type="Rhea" id="RHEA-COMP:10136"/>
        <dbReference type="Rhea" id="RHEA-COMP:20101"/>
        <dbReference type="ChEBI" id="CHEBI:15378"/>
        <dbReference type="ChEBI" id="CHEBI:30616"/>
        <dbReference type="ChEBI" id="CHEBI:46858"/>
        <dbReference type="ChEBI" id="CHEBI:61978"/>
        <dbReference type="ChEBI" id="CHEBI:456216"/>
        <dbReference type="EC" id="2.7.10.2"/>
    </reaction>
</comment>
<gene>
    <name evidence="10" type="ORF">H7B67_13495</name>
</gene>
<dbReference type="PANTHER" id="PTHR32309">
    <property type="entry name" value="TYROSINE-PROTEIN KINASE"/>
    <property type="match status" value="1"/>
</dbReference>
<evidence type="ECO:0000256" key="4">
    <source>
        <dbReference type="ARBA" id="ARBA00022741"/>
    </source>
</evidence>
<dbReference type="GO" id="GO:0004715">
    <property type="term" value="F:non-membrane spanning protein tyrosine kinase activity"/>
    <property type="evidence" value="ECO:0007669"/>
    <property type="project" value="UniProtKB-EC"/>
</dbReference>
<dbReference type="AlphaFoldDB" id="A0A841SVY1"/>
<evidence type="ECO:0000313" key="10">
    <source>
        <dbReference type="EMBL" id="MBB6635129.1"/>
    </source>
</evidence>
<dbReference type="Proteomes" id="UP000535838">
    <property type="component" value="Unassembled WGS sequence"/>
</dbReference>
<keyword evidence="6" id="KW-0067">ATP-binding</keyword>
<comment type="similarity">
    <text evidence="1">Belongs to the CpsD/CapB family.</text>
</comment>
<dbReference type="CDD" id="cd05387">
    <property type="entry name" value="BY-kinase"/>
    <property type="match status" value="1"/>
</dbReference>
<organism evidence="10 11">
    <name type="scientific">Cohnella thailandensis</name>
    <dbReference type="NCBI Taxonomy" id="557557"/>
    <lineage>
        <taxon>Bacteria</taxon>
        <taxon>Bacillati</taxon>
        <taxon>Bacillota</taxon>
        <taxon>Bacilli</taxon>
        <taxon>Bacillales</taxon>
        <taxon>Paenibacillaceae</taxon>
        <taxon>Cohnella</taxon>
    </lineage>
</organism>
<evidence type="ECO:0000256" key="8">
    <source>
        <dbReference type="ARBA" id="ARBA00051245"/>
    </source>
</evidence>
<dbReference type="InterPro" id="IPR025669">
    <property type="entry name" value="AAA_dom"/>
</dbReference>
<dbReference type="SUPFAM" id="SSF52540">
    <property type="entry name" value="P-loop containing nucleoside triphosphate hydrolases"/>
    <property type="match status" value="1"/>
</dbReference>
<keyword evidence="5 10" id="KW-0418">Kinase</keyword>
<dbReference type="GO" id="GO:0005886">
    <property type="term" value="C:plasma membrane"/>
    <property type="evidence" value="ECO:0007669"/>
    <property type="project" value="TreeGrafter"/>
</dbReference>
<sequence length="212" mass="22729">MPRQTNKIPVITMTIPGVSVSEAYRSLRTNAQYSLAGKDTAIIAVTSSIRNEGKSTTAFNLATAYAQEGRKTLLIDADLRNPVLHSVFGIANRTGLTQVLAEGTPVEACTISSGIERLTLLTSGPTPFNPSELLASSRMEKLLEESRRNYDAVIIDSPSLLEVTDAQLIASKCDGIVFVIRAGKVKKSAAVKSKELLTHVKANVLGFVLNEA</sequence>
<proteinExistence type="inferred from homology"/>
<reference evidence="10 11" key="1">
    <citation type="submission" date="2020-08" db="EMBL/GenBank/DDBJ databases">
        <title>Cohnella phylogeny.</title>
        <authorList>
            <person name="Dunlap C."/>
        </authorList>
    </citation>
    <scope>NUCLEOTIDE SEQUENCE [LARGE SCALE GENOMIC DNA]</scope>
    <source>
        <strain evidence="10 11">DSM 25241</strain>
    </source>
</reference>
<dbReference type="Pfam" id="PF13614">
    <property type="entry name" value="AAA_31"/>
    <property type="match status" value="1"/>
</dbReference>
<evidence type="ECO:0000256" key="7">
    <source>
        <dbReference type="ARBA" id="ARBA00023137"/>
    </source>
</evidence>
<dbReference type="NCBIfam" id="TIGR01007">
    <property type="entry name" value="eps_fam"/>
    <property type="match status" value="1"/>
</dbReference>
<dbReference type="EMBL" id="JACJVQ010000011">
    <property type="protein sequence ID" value="MBB6635129.1"/>
    <property type="molecule type" value="Genomic_DNA"/>
</dbReference>